<feature type="region of interest" description="Disordered" evidence="1">
    <location>
        <begin position="334"/>
        <end position="354"/>
    </location>
</feature>
<feature type="domain" description="DUF1156" evidence="2">
    <location>
        <begin position="9"/>
        <end position="80"/>
    </location>
</feature>
<dbReference type="RefSeq" id="WP_067071152.1">
    <property type="nucleotide sequence ID" value="NZ_JYIJ01000019.1"/>
</dbReference>
<protein>
    <recommendedName>
        <fullName evidence="2">DUF1156 domain-containing protein</fullName>
    </recommendedName>
</protein>
<dbReference type="Proteomes" id="UP000070659">
    <property type="component" value="Unassembled WGS sequence"/>
</dbReference>
<dbReference type="AlphaFoldDB" id="A0A132NAG5"/>
<reference evidence="4 6" key="2">
    <citation type="submission" date="2015-02" db="EMBL/GenBank/DDBJ databases">
        <title>Physiological reanalysis, assessment of diazotrophy, and genome sequences of multiple isolates of Streptomyces thermoautotrophicus.</title>
        <authorList>
            <person name="MacKellar D.C."/>
            <person name="Lieber L."/>
            <person name="Norman J."/>
            <person name="Bolger A."/>
            <person name="Tobin C."/>
            <person name="Murray J.W."/>
            <person name="Prell J."/>
        </authorList>
    </citation>
    <scope>NUCLEOTIDE SEQUENCE [LARGE SCALE GENOMIC DNA]</scope>
    <source>
        <strain evidence="4 6">UBT1</strain>
    </source>
</reference>
<evidence type="ECO:0000313" key="5">
    <source>
        <dbReference type="Proteomes" id="UP000070598"/>
    </source>
</evidence>
<name>A0A132NAG5_9ACTN</name>
<proteinExistence type="predicted"/>
<evidence type="ECO:0000313" key="4">
    <source>
        <dbReference type="EMBL" id="KWX07108.1"/>
    </source>
</evidence>
<evidence type="ECO:0000313" key="3">
    <source>
        <dbReference type="EMBL" id="KWW97477.1"/>
    </source>
</evidence>
<dbReference type="PATRIC" id="fig|1469144.8.peg.99"/>
<sequence length="922" mass="101798">MKRKLIEVALPLKEINEESAREKSIRHGHPSTLHLWWARRPLAACRAVLFAQLVDDPSSHPDRFPTEEDQDRERERLFGIIRELVKWKNRNDERVLRKAREEILRSTGGNPPPILDPFAGGGSIPLEAQRLGLKAHASDLNPVAVLINKALIEIPPKFAGQPPVFPGAAGSRTEWPGATGLAEDVRCYGQWMRDEAEKRIGHLYPKAKLSDGTEAPVIAWIWARTVRCPNPACGIQMPLVRSWWLGKKKGKEAYVVPHVKDGRVVFDIGHDASKAPTKNNDGTVRRTGAVCIGCGSAVPLAYIREEGKAKRIGTQLMAIVAEGKRRRIYLPPNEEHERAADVPRPEDVPETDIPYNPRYLTTTNYGMTQHADLFTNRQLIALTTFSDLVQEVRRKILNDALAADMVRGERLADGGTGAEAYADSVATYLALGVSRMADISNALCRWENTKTQVRNLFTRQAISMLWDFAETQPFGDAAGGFLVSVGNLAKSIYAAGPRCGVAVQGNAAARQYPGFLVATDPPYYDNVGYADLSDFFYVWLRRSLAQVYPTLLGTVLTPKSDELVADPFRHGGSTKAQQFFEEGFEQVFERIREGTPEGYPISVFYAFKQAETDERGHASTGWETLLEGMLRAGWSVTATWPIRTELDNRMRGLDSNALASSIVLACRPRGMDAGMTDRRGFIAALRAELPDAVRKLQQGSIAPVDLAQAAIGPGMAVFSRYAQVMEPDGSPMRVRTALALINQVLAEVLSDQEGDFDADTRWCVKWFETRGFDKGLYGDAETLAKAVNTSVAGLDRAGVLRSRAGKVQLYAPAELPGDYDPRNDDRISLWEVVLHLAKRLDEKGADAAGQLMAAAGQRVDLDAAKELAYLLFSICERRGWAQTALLFNSLGSFWTDLEQAARKAVAQGYVSVQGSLDYDDED</sequence>
<organism evidence="4 5">
    <name type="scientific">Carbonactinospora thermoautotrophica</name>
    <dbReference type="NCBI Taxonomy" id="1469144"/>
    <lineage>
        <taxon>Bacteria</taxon>
        <taxon>Bacillati</taxon>
        <taxon>Actinomycetota</taxon>
        <taxon>Actinomycetes</taxon>
        <taxon>Kitasatosporales</taxon>
        <taxon>Carbonactinosporaceae</taxon>
        <taxon>Carbonactinospora</taxon>
    </lineage>
</organism>
<dbReference type="EMBL" id="JYIJ01000019">
    <property type="protein sequence ID" value="KWW97477.1"/>
    <property type="molecule type" value="Genomic_DNA"/>
</dbReference>
<evidence type="ECO:0000313" key="6">
    <source>
        <dbReference type="Proteomes" id="UP000070659"/>
    </source>
</evidence>
<comment type="caution">
    <text evidence="4">The sequence shown here is derived from an EMBL/GenBank/DDBJ whole genome shotgun (WGS) entry which is preliminary data.</text>
</comment>
<dbReference type="SUPFAM" id="SSF53335">
    <property type="entry name" value="S-adenosyl-L-methionine-dependent methyltransferases"/>
    <property type="match status" value="1"/>
</dbReference>
<dbReference type="InterPro" id="IPR029063">
    <property type="entry name" value="SAM-dependent_MTases_sf"/>
</dbReference>
<evidence type="ECO:0000259" key="2">
    <source>
        <dbReference type="Pfam" id="PF06634"/>
    </source>
</evidence>
<gene>
    <name evidence="3" type="ORF">TH66_17730</name>
    <name evidence="4" type="ORF">TR74_19830</name>
</gene>
<dbReference type="Pfam" id="PF06634">
    <property type="entry name" value="DUF1156"/>
    <property type="match status" value="1"/>
</dbReference>
<feature type="compositionally biased region" description="Basic and acidic residues" evidence="1">
    <location>
        <begin position="334"/>
        <end position="347"/>
    </location>
</feature>
<dbReference type="EMBL" id="JYIK01001074">
    <property type="protein sequence ID" value="KWX07108.1"/>
    <property type="molecule type" value="Genomic_DNA"/>
</dbReference>
<reference evidence="5" key="1">
    <citation type="submission" date="2015-02" db="EMBL/GenBank/DDBJ databases">
        <title>Physiological reanalysis, assessment of diazotrophy, and genome sequences of multiple isolates of Streptomyces thermoautotrophicus.</title>
        <authorList>
            <person name="MacKellar D.C."/>
            <person name="Lieber L."/>
            <person name="Norman J."/>
            <person name="Bolger A."/>
            <person name="Tobin C."/>
            <person name="Murray J.W."/>
            <person name="Friesen M."/>
            <person name="Prell J."/>
        </authorList>
    </citation>
    <scope>NUCLEOTIDE SEQUENCE [LARGE SCALE GENOMIC DNA]</scope>
    <source>
        <strain evidence="5">UBT1</strain>
    </source>
</reference>
<dbReference type="InterPro" id="IPR009537">
    <property type="entry name" value="DUF1156"/>
</dbReference>
<evidence type="ECO:0000256" key="1">
    <source>
        <dbReference type="SAM" id="MobiDB-lite"/>
    </source>
</evidence>
<accession>A0A132NAG5</accession>
<dbReference type="Proteomes" id="UP000070598">
    <property type="component" value="Unassembled WGS sequence"/>
</dbReference>